<proteinExistence type="predicted"/>
<protein>
    <submittedName>
        <fullName evidence="1">Uncharacterized protein</fullName>
    </submittedName>
</protein>
<sequence>MVRETRSGNVDHLYGVRCGSDRGEVGTSGGASGVDTRWLRRSGTGVGWSRHGHMVGRWGAVIDIAGRELERQHEEVAWRDKRGAWRRHRRRVTWMRTIAGASCWAKGQQANPFGGDAVHEASMAQPCIGVLE</sequence>
<name>A0A0E0CLF4_9ORYZ</name>
<dbReference type="HOGENOM" id="CLU_1920450_0_0_1"/>
<dbReference type="EnsemblPlants" id="OMERI02G18900.1">
    <property type="protein sequence ID" value="OMERI02G18900.1"/>
    <property type="gene ID" value="OMERI02G18900"/>
</dbReference>
<organism evidence="1">
    <name type="scientific">Oryza meridionalis</name>
    <dbReference type="NCBI Taxonomy" id="40149"/>
    <lineage>
        <taxon>Eukaryota</taxon>
        <taxon>Viridiplantae</taxon>
        <taxon>Streptophyta</taxon>
        <taxon>Embryophyta</taxon>
        <taxon>Tracheophyta</taxon>
        <taxon>Spermatophyta</taxon>
        <taxon>Magnoliopsida</taxon>
        <taxon>Liliopsida</taxon>
        <taxon>Poales</taxon>
        <taxon>Poaceae</taxon>
        <taxon>BOP clade</taxon>
        <taxon>Oryzoideae</taxon>
        <taxon>Oryzeae</taxon>
        <taxon>Oryzinae</taxon>
        <taxon>Oryza</taxon>
    </lineage>
</organism>
<dbReference type="AlphaFoldDB" id="A0A0E0CLF4"/>
<accession>A0A0E0CLF4</accession>
<evidence type="ECO:0000313" key="1">
    <source>
        <dbReference type="EnsemblPlants" id="OMERI02G18900.1"/>
    </source>
</evidence>
<keyword evidence="2" id="KW-1185">Reference proteome</keyword>
<reference evidence="1" key="2">
    <citation type="submission" date="2018-05" db="EMBL/GenBank/DDBJ databases">
        <title>OmerRS3 (Oryza meridionalis Reference Sequence Version 3).</title>
        <authorList>
            <person name="Zhang J."/>
            <person name="Kudrna D."/>
            <person name="Lee S."/>
            <person name="Talag J."/>
            <person name="Welchert J."/>
            <person name="Wing R.A."/>
        </authorList>
    </citation>
    <scope>NUCLEOTIDE SEQUENCE [LARGE SCALE GENOMIC DNA]</scope>
    <source>
        <strain evidence="1">cv. OR44</strain>
    </source>
</reference>
<dbReference type="Proteomes" id="UP000008021">
    <property type="component" value="Chromosome 2"/>
</dbReference>
<dbReference type="Gramene" id="OMERI02G18900.1">
    <property type="protein sequence ID" value="OMERI02G18900.1"/>
    <property type="gene ID" value="OMERI02G18900"/>
</dbReference>
<reference evidence="1" key="1">
    <citation type="submission" date="2015-04" db="UniProtKB">
        <authorList>
            <consortium name="EnsemblPlants"/>
        </authorList>
    </citation>
    <scope>IDENTIFICATION</scope>
</reference>
<evidence type="ECO:0000313" key="2">
    <source>
        <dbReference type="Proteomes" id="UP000008021"/>
    </source>
</evidence>